<dbReference type="AlphaFoldDB" id="A0A1G7M160"/>
<feature type="region of interest" description="Disordered" evidence="1">
    <location>
        <begin position="115"/>
        <end position="175"/>
    </location>
</feature>
<accession>A0A1G7M160</accession>
<feature type="domain" description="DUF7282" evidence="3">
    <location>
        <begin position="58"/>
        <end position="167"/>
    </location>
</feature>
<evidence type="ECO:0000313" key="5">
    <source>
        <dbReference type="Proteomes" id="UP000198863"/>
    </source>
</evidence>
<dbReference type="InterPro" id="IPR055706">
    <property type="entry name" value="Slg1/2_DUF7282"/>
</dbReference>
<dbReference type="Pfam" id="PF23951">
    <property type="entry name" value="DUF7282"/>
    <property type="match status" value="1"/>
</dbReference>
<dbReference type="Proteomes" id="UP000198863">
    <property type="component" value="Unassembled WGS sequence"/>
</dbReference>
<evidence type="ECO:0000256" key="2">
    <source>
        <dbReference type="SAM" id="SignalP"/>
    </source>
</evidence>
<feature type="compositionally biased region" description="Acidic residues" evidence="1">
    <location>
        <begin position="155"/>
        <end position="175"/>
    </location>
</feature>
<name>A0A1G7M160_9ACTN</name>
<evidence type="ECO:0000259" key="3">
    <source>
        <dbReference type="Pfam" id="PF23951"/>
    </source>
</evidence>
<dbReference type="EMBL" id="FNCF01000001">
    <property type="protein sequence ID" value="SDF55558.1"/>
    <property type="molecule type" value="Genomic_DNA"/>
</dbReference>
<organism evidence="4 5">
    <name type="scientific">Klenkia brasiliensis</name>
    <dbReference type="NCBI Taxonomy" id="333142"/>
    <lineage>
        <taxon>Bacteria</taxon>
        <taxon>Bacillati</taxon>
        <taxon>Actinomycetota</taxon>
        <taxon>Actinomycetes</taxon>
        <taxon>Geodermatophilales</taxon>
        <taxon>Geodermatophilaceae</taxon>
        <taxon>Klenkia</taxon>
    </lineage>
</organism>
<keyword evidence="5" id="KW-1185">Reference proteome</keyword>
<reference evidence="5" key="1">
    <citation type="submission" date="2016-10" db="EMBL/GenBank/DDBJ databases">
        <authorList>
            <person name="Varghese N."/>
            <person name="Submissions S."/>
        </authorList>
    </citation>
    <scope>NUCLEOTIDE SEQUENCE [LARGE SCALE GENOMIC DNA]</scope>
    <source>
        <strain evidence="5">DSM 44526</strain>
    </source>
</reference>
<proteinExistence type="predicted"/>
<feature type="region of interest" description="Disordered" evidence="1">
    <location>
        <begin position="23"/>
        <end position="69"/>
    </location>
</feature>
<sequence>MTARRLLLALPAATALAVLPACGSDDDAPGTAATPGPTTGGASSSAPAAVGGGTTAAADVELEDQSGDGTTVQVASVTALEDGFVVITLDEDDGGQVLGWAAVPAGPATGVPVDLGTPVPATAGDDDTGITATLHADTDGDGSFSAGDAAVAEPQDGDDDDGDDVVDDDAEYRVA</sequence>
<feature type="signal peptide" evidence="2">
    <location>
        <begin position="1"/>
        <end position="23"/>
    </location>
</feature>
<protein>
    <recommendedName>
        <fullName evidence="3">DUF7282 domain-containing protein</fullName>
    </recommendedName>
</protein>
<feature type="chain" id="PRO_5011483688" description="DUF7282 domain-containing protein" evidence="2">
    <location>
        <begin position="24"/>
        <end position="175"/>
    </location>
</feature>
<feature type="compositionally biased region" description="Low complexity" evidence="1">
    <location>
        <begin position="23"/>
        <end position="59"/>
    </location>
</feature>
<evidence type="ECO:0000313" key="4">
    <source>
        <dbReference type="EMBL" id="SDF55558.1"/>
    </source>
</evidence>
<gene>
    <name evidence="4" type="ORF">SAMN05660324_0466</name>
</gene>
<dbReference type="RefSeq" id="WP_091057574.1">
    <property type="nucleotide sequence ID" value="NZ_FNCF01000001.1"/>
</dbReference>
<dbReference type="OrthoDB" id="5197378at2"/>
<keyword evidence="2" id="KW-0732">Signal</keyword>
<evidence type="ECO:0000256" key="1">
    <source>
        <dbReference type="SAM" id="MobiDB-lite"/>
    </source>
</evidence>